<dbReference type="Proteomes" id="UP000516437">
    <property type="component" value="Chromosome 5"/>
</dbReference>
<dbReference type="InterPro" id="IPR019141">
    <property type="entry name" value="DUF2045"/>
</dbReference>
<proteinExistence type="predicted"/>
<dbReference type="PANTHER" id="PTHR21477:SF31">
    <property type="entry name" value="PROTEIN PHLOEM PROTEIN 2-LIKE A10-LIKE"/>
    <property type="match status" value="1"/>
</dbReference>
<dbReference type="PANTHER" id="PTHR21477">
    <property type="entry name" value="ZGC:172139"/>
    <property type="match status" value="1"/>
</dbReference>
<evidence type="ECO:0000313" key="2">
    <source>
        <dbReference type="Proteomes" id="UP000516437"/>
    </source>
</evidence>
<dbReference type="EMBL" id="RXIC02000023">
    <property type="protein sequence ID" value="KAB1214932.1"/>
    <property type="molecule type" value="Genomic_DNA"/>
</dbReference>
<sequence>MEGRLGKTGFNSARRGKKMVLLLAALGFTGYGVYKVYHLPSVARKRERISKILSALLSIAEAVSNSVESIGIVSKDLKRFLHSNSNQVPNSLRQMSKITNSKEFSQPLMSVTQALTVGFIRGCRSATLSDCGDVGAEFSSFTLQVIDKVFSKAGSGFASIVVGSFARNLVMAFFSDGHCSGGSNLDDSTCFGYLGSETDHSPPWVNVLCGDKCRELIGNCVQLFVSTAVAVFLDKTMAVNFCDELFSGLTSPKHEMKVRDMLVSISNGAVQTLVTTSHQVLTCPNSENSSSGPPCFALEKGSSPTGIENERLKPINSFAEEKDGGWMGMVSSTLAKPSNRRFVLDMTGRVTFETIRSFMEVVFEKLYEASKTCVNITREAVVDMGAEVARYATAKTSLVATVCLSLCLHILDGAWILVPSS</sequence>
<keyword evidence="2" id="KW-1185">Reference proteome</keyword>
<reference evidence="1 2" key="1">
    <citation type="journal article" date="2019" name="Plant Biotechnol. J.">
        <title>The red bayberry genome and genetic basis of sex determination.</title>
        <authorList>
            <person name="Jia H.M."/>
            <person name="Jia H.J."/>
            <person name="Cai Q.L."/>
            <person name="Wang Y."/>
            <person name="Zhao H.B."/>
            <person name="Yang W.F."/>
            <person name="Wang G.Y."/>
            <person name="Li Y.H."/>
            <person name="Zhan D.L."/>
            <person name="Shen Y.T."/>
            <person name="Niu Q.F."/>
            <person name="Chang L."/>
            <person name="Qiu J."/>
            <person name="Zhao L."/>
            <person name="Xie H.B."/>
            <person name="Fu W.Y."/>
            <person name="Jin J."/>
            <person name="Li X.W."/>
            <person name="Jiao Y."/>
            <person name="Zhou C.C."/>
            <person name="Tu T."/>
            <person name="Chai C.Y."/>
            <person name="Gao J.L."/>
            <person name="Fan L.J."/>
            <person name="van de Weg E."/>
            <person name="Wang J.Y."/>
            <person name="Gao Z.S."/>
        </authorList>
    </citation>
    <scope>NUCLEOTIDE SEQUENCE [LARGE SCALE GENOMIC DNA]</scope>
    <source>
        <tissue evidence="1">Leaves</tissue>
    </source>
</reference>
<comment type="caution">
    <text evidence="1">The sequence shown here is derived from an EMBL/GenBank/DDBJ whole genome shotgun (WGS) entry which is preliminary data.</text>
</comment>
<name>A0A6A1VPU8_9ROSI</name>
<accession>A0A6A1VPU8</accession>
<gene>
    <name evidence="1" type="ORF">CJ030_MR5G024500</name>
</gene>
<dbReference type="OrthoDB" id="1641131at2759"/>
<evidence type="ECO:0000313" key="1">
    <source>
        <dbReference type="EMBL" id="KAB1214932.1"/>
    </source>
</evidence>
<dbReference type="AlphaFoldDB" id="A0A6A1VPU8"/>
<organism evidence="1 2">
    <name type="scientific">Morella rubra</name>
    <name type="common">Chinese bayberry</name>
    <dbReference type="NCBI Taxonomy" id="262757"/>
    <lineage>
        <taxon>Eukaryota</taxon>
        <taxon>Viridiplantae</taxon>
        <taxon>Streptophyta</taxon>
        <taxon>Embryophyta</taxon>
        <taxon>Tracheophyta</taxon>
        <taxon>Spermatophyta</taxon>
        <taxon>Magnoliopsida</taxon>
        <taxon>eudicotyledons</taxon>
        <taxon>Gunneridae</taxon>
        <taxon>Pentapetalae</taxon>
        <taxon>rosids</taxon>
        <taxon>fabids</taxon>
        <taxon>Fagales</taxon>
        <taxon>Myricaceae</taxon>
        <taxon>Morella</taxon>
    </lineage>
</organism>
<protein>
    <submittedName>
        <fullName evidence="1">Protein PHLOEM PROTEIN 2-LIKE A10</fullName>
    </submittedName>
</protein>